<gene>
    <name evidence="7" type="ORF">GALMADRAFT_235345</name>
</gene>
<evidence type="ECO:0000256" key="1">
    <source>
        <dbReference type="ARBA" id="ARBA00004141"/>
    </source>
</evidence>
<dbReference type="AlphaFoldDB" id="A0A067TSB3"/>
<dbReference type="HOGENOM" id="CLU_109463_0_1_1"/>
<dbReference type="EMBL" id="KL142367">
    <property type="protein sequence ID" value="KDR86110.1"/>
    <property type="molecule type" value="Genomic_DNA"/>
</dbReference>
<evidence type="ECO:0000259" key="6">
    <source>
        <dbReference type="Pfam" id="PF01284"/>
    </source>
</evidence>
<dbReference type="OrthoDB" id="2117453at2759"/>
<protein>
    <recommendedName>
        <fullName evidence="6">MARVEL domain-containing protein</fullName>
    </recommendedName>
</protein>
<comment type="subcellular location">
    <subcellularLocation>
        <location evidence="1">Membrane</location>
        <topology evidence="1">Multi-pass membrane protein</topology>
    </subcellularLocation>
</comment>
<evidence type="ECO:0000256" key="4">
    <source>
        <dbReference type="ARBA" id="ARBA00023136"/>
    </source>
</evidence>
<dbReference type="Pfam" id="PF01284">
    <property type="entry name" value="MARVEL"/>
    <property type="match status" value="1"/>
</dbReference>
<evidence type="ECO:0000256" key="3">
    <source>
        <dbReference type="ARBA" id="ARBA00022989"/>
    </source>
</evidence>
<organism evidence="7 8">
    <name type="scientific">Galerina marginata (strain CBS 339.88)</name>
    <dbReference type="NCBI Taxonomy" id="685588"/>
    <lineage>
        <taxon>Eukaryota</taxon>
        <taxon>Fungi</taxon>
        <taxon>Dikarya</taxon>
        <taxon>Basidiomycota</taxon>
        <taxon>Agaricomycotina</taxon>
        <taxon>Agaricomycetes</taxon>
        <taxon>Agaricomycetidae</taxon>
        <taxon>Agaricales</taxon>
        <taxon>Agaricineae</taxon>
        <taxon>Strophariaceae</taxon>
        <taxon>Galerina</taxon>
    </lineage>
</organism>
<evidence type="ECO:0000256" key="5">
    <source>
        <dbReference type="SAM" id="Phobius"/>
    </source>
</evidence>
<evidence type="ECO:0000313" key="8">
    <source>
        <dbReference type="Proteomes" id="UP000027222"/>
    </source>
</evidence>
<evidence type="ECO:0000313" key="7">
    <source>
        <dbReference type="EMBL" id="KDR86110.1"/>
    </source>
</evidence>
<keyword evidence="3 5" id="KW-1133">Transmembrane helix</keyword>
<evidence type="ECO:0000256" key="2">
    <source>
        <dbReference type="ARBA" id="ARBA00022692"/>
    </source>
</evidence>
<feature type="domain" description="MARVEL" evidence="6">
    <location>
        <begin position="11"/>
        <end position="146"/>
    </location>
</feature>
<sequence length="168" mass="18398">MAIDSFIRIGHPITFGALLVFSIIEMCISAWLTAKYNAHHNYPSSSVKARVRYLLFVSIWTILISSVYLVAFLVASSSFVASVASHFIFLFLTWILWLAAAAAITAAVGGTLNCSTQDVFVYCGQLNALEGFAWLIWVLLTFMLIFVLIRGIMSSKRGDGYGGGLVEA</sequence>
<keyword evidence="8" id="KW-1185">Reference proteome</keyword>
<dbReference type="STRING" id="685588.A0A067TSB3"/>
<keyword evidence="2 5" id="KW-0812">Transmembrane</keyword>
<reference evidence="8" key="1">
    <citation type="journal article" date="2014" name="Proc. Natl. Acad. Sci. U.S.A.">
        <title>Extensive sampling of basidiomycete genomes demonstrates inadequacy of the white-rot/brown-rot paradigm for wood decay fungi.</title>
        <authorList>
            <person name="Riley R."/>
            <person name="Salamov A.A."/>
            <person name="Brown D.W."/>
            <person name="Nagy L.G."/>
            <person name="Floudas D."/>
            <person name="Held B.W."/>
            <person name="Levasseur A."/>
            <person name="Lombard V."/>
            <person name="Morin E."/>
            <person name="Otillar R."/>
            <person name="Lindquist E.A."/>
            <person name="Sun H."/>
            <person name="LaButti K.M."/>
            <person name="Schmutz J."/>
            <person name="Jabbour D."/>
            <person name="Luo H."/>
            <person name="Baker S.E."/>
            <person name="Pisabarro A.G."/>
            <person name="Walton J.D."/>
            <person name="Blanchette R.A."/>
            <person name="Henrissat B."/>
            <person name="Martin F."/>
            <person name="Cullen D."/>
            <person name="Hibbett D.S."/>
            <person name="Grigoriev I.V."/>
        </authorList>
    </citation>
    <scope>NUCLEOTIDE SEQUENCE [LARGE SCALE GENOMIC DNA]</scope>
    <source>
        <strain evidence="8">CBS 339.88</strain>
    </source>
</reference>
<feature type="transmembrane region" description="Helical" evidence="5">
    <location>
        <begin position="87"/>
        <end position="112"/>
    </location>
</feature>
<proteinExistence type="predicted"/>
<feature type="transmembrane region" description="Helical" evidence="5">
    <location>
        <begin position="12"/>
        <end position="33"/>
    </location>
</feature>
<feature type="transmembrane region" description="Helical" evidence="5">
    <location>
        <begin position="132"/>
        <end position="149"/>
    </location>
</feature>
<dbReference type="InterPro" id="IPR008253">
    <property type="entry name" value="Marvel"/>
</dbReference>
<dbReference type="GO" id="GO:0016020">
    <property type="term" value="C:membrane"/>
    <property type="evidence" value="ECO:0007669"/>
    <property type="project" value="UniProtKB-SubCell"/>
</dbReference>
<keyword evidence="4 5" id="KW-0472">Membrane</keyword>
<name>A0A067TSB3_GALM3</name>
<dbReference type="Proteomes" id="UP000027222">
    <property type="component" value="Unassembled WGS sequence"/>
</dbReference>
<feature type="transmembrane region" description="Helical" evidence="5">
    <location>
        <begin position="53"/>
        <end position="75"/>
    </location>
</feature>
<accession>A0A067TSB3</accession>